<dbReference type="InterPro" id="IPR011006">
    <property type="entry name" value="CheY-like_superfamily"/>
</dbReference>
<feature type="non-terminal residue" evidence="1">
    <location>
        <position position="37"/>
    </location>
</feature>
<dbReference type="Proteomes" id="UP000647836">
    <property type="component" value="Unassembled WGS sequence"/>
</dbReference>
<protein>
    <submittedName>
        <fullName evidence="1">Response regulator</fullName>
    </submittedName>
</protein>
<evidence type="ECO:0000313" key="1">
    <source>
        <dbReference type="EMBL" id="MBE9104265.1"/>
    </source>
</evidence>
<accession>A0ABR9TX59</accession>
<proteinExistence type="predicted"/>
<name>A0ABR9TX59_9NOSO</name>
<comment type="caution">
    <text evidence="1">The sequence shown here is derived from an EMBL/GenBank/DDBJ whole genome shotgun (WGS) entry which is preliminary data.</text>
</comment>
<dbReference type="EMBL" id="JADEXF010000099">
    <property type="protein sequence ID" value="MBE9104265.1"/>
    <property type="molecule type" value="Genomic_DNA"/>
</dbReference>
<sequence>MQTSGTLTGLDILVVEDDDDTRFFITTVLEMDGATVI</sequence>
<dbReference type="SUPFAM" id="SSF52172">
    <property type="entry name" value="CheY-like"/>
    <property type="match status" value="1"/>
</dbReference>
<evidence type="ECO:0000313" key="2">
    <source>
        <dbReference type="Proteomes" id="UP000647836"/>
    </source>
</evidence>
<reference evidence="1 2" key="1">
    <citation type="submission" date="2020-10" db="EMBL/GenBank/DDBJ databases">
        <authorList>
            <person name="Castelo-Branco R."/>
            <person name="Eusebio N."/>
            <person name="Adriana R."/>
            <person name="Vieira A."/>
            <person name="Brugerolle De Fraissinette N."/>
            <person name="Rezende De Castro R."/>
            <person name="Schneider M.P."/>
            <person name="Vasconcelos V."/>
            <person name="Leao P.N."/>
        </authorList>
    </citation>
    <scope>NUCLEOTIDE SEQUENCE [LARGE SCALE GENOMIC DNA]</scope>
    <source>
        <strain evidence="1 2">LEGE 07299</strain>
    </source>
</reference>
<keyword evidence="2" id="KW-1185">Reference proteome</keyword>
<gene>
    <name evidence="1" type="ORF">IQ229_04705</name>
</gene>
<organism evidence="1 2">
    <name type="scientific">Nostoc cf. edaphicum LEGE 07299</name>
    <dbReference type="NCBI Taxonomy" id="2777974"/>
    <lineage>
        <taxon>Bacteria</taxon>
        <taxon>Bacillati</taxon>
        <taxon>Cyanobacteriota</taxon>
        <taxon>Cyanophyceae</taxon>
        <taxon>Nostocales</taxon>
        <taxon>Nostocaceae</taxon>
        <taxon>Nostoc</taxon>
    </lineage>
</organism>